<feature type="compositionally biased region" description="Pro residues" evidence="1">
    <location>
        <begin position="62"/>
        <end position="88"/>
    </location>
</feature>
<feature type="non-terminal residue" evidence="2">
    <location>
        <position position="1"/>
    </location>
</feature>
<protein>
    <submittedName>
        <fullName evidence="2">Uncharacterized protein</fullName>
    </submittedName>
</protein>
<gene>
    <name evidence="2" type="ORF">Tci_851517</name>
</gene>
<comment type="caution">
    <text evidence="2">The sequence shown here is derived from an EMBL/GenBank/DDBJ whole genome shotgun (WGS) entry which is preliminary data.</text>
</comment>
<evidence type="ECO:0000256" key="1">
    <source>
        <dbReference type="SAM" id="MobiDB-lite"/>
    </source>
</evidence>
<feature type="non-terminal residue" evidence="2">
    <location>
        <position position="224"/>
    </location>
</feature>
<proteinExistence type="predicted"/>
<feature type="compositionally biased region" description="Acidic residues" evidence="1">
    <location>
        <begin position="119"/>
        <end position="154"/>
    </location>
</feature>
<accession>A0A699R3H4</accession>
<feature type="region of interest" description="Disordered" evidence="1">
    <location>
        <begin position="22"/>
        <end position="169"/>
    </location>
</feature>
<organism evidence="2">
    <name type="scientific">Tanacetum cinerariifolium</name>
    <name type="common">Dalmatian daisy</name>
    <name type="synonym">Chrysanthemum cinerariifolium</name>
    <dbReference type="NCBI Taxonomy" id="118510"/>
    <lineage>
        <taxon>Eukaryota</taxon>
        <taxon>Viridiplantae</taxon>
        <taxon>Streptophyta</taxon>
        <taxon>Embryophyta</taxon>
        <taxon>Tracheophyta</taxon>
        <taxon>Spermatophyta</taxon>
        <taxon>Magnoliopsida</taxon>
        <taxon>eudicotyledons</taxon>
        <taxon>Gunneridae</taxon>
        <taxon>Pentapetalae</taxon>
        <taxon>asterids</taxon>
        <taxon>campanulids</taxon>
        <taxon>Asterales</taxon>
        <taxon>Asteraceae</taxon>
        <taxon>Asteroideae</taxon>
        <taxon>Anthemideae</taxon>
        <taxon>Anthemidinae</taxon>
        <taxon>Tanacetum</taxon>
    </lineage>
</organism>
<dbReference type="EMBL" id="BKCJ011070972">
    <property type="protein sequence ID" value="GFC79547.1"/>
    <property type="molecule type" value="Genomic_DNA"/>
</dbReference>
<feature type="compositionally biased region" description="Acidic residues" evidence="1">
    <location>
        <begin position="95"/>
        <end position="112"/>
    </location>
</feature>
<reference evidence="2" key="1">
    <citation type="journal article" date="2019" name="Sci. Rep.">
        <title>Draft genome of Tanacetum cinerariifolium, the natural source of mosquito coil.</title>
        <authorList>
            <person name="Yamashiro T."/>
            <person name="Shiraishi A."/>
            <person name="Satake H."/>
            <person name="Nakayama K."/>
        </authorList>
    </citation>
    <scope>NUCLEOTIDE SEQUENCE</scope>
</reference>
<evidence type="ECO:0000313" key="2">
    <source>
        <dbReference type="EMBL" id="GFC79547.1"/>
    </source>
</evidence>
<dbReference type="AlphaFoldDB" id="A0A699R3H4"/>
<sequence>SLTDTGAPLGYRAARIRMRALLPSTSRRTDIPEADMPPRKRACLTTLAPEFEIGESSAAGPEHPPSPDYVPDPEHPPPPVEIPYVPEPEYPELCADSDPEEDLEEDPEDDQADYPADGGDGDDEPSNDDDDDDDTDDEDLEDEPFEEDDMEEDEHLALADSSAVPIVDPVLPTRETKALKADEPTHAPGSPIIILFSQTHLRMARKTVRPEPPMSASMEACITR</sequence>
<name>A0A699R3H4_TANCI</name>